<evidence type="ECO:0000313" key="1">
    <source>
        <dbReference type="EMBL" id="WKK82107.1"/>
    </source>
</evidence>
<name>A0AA49GCM0_9BACT</name>
<dbReference type="RefSeq" id="WP_302127658.1">
    <property type="nucleotide sequence ID" value="NZ_CP129968.2"/>
</dbReference>
<sequence length="91" mass="10378">MDDQKISTLNSINAKLDNIGVPFQSNYSANELTLLIKATHYTINSEEYLLTLSKDLEKLLPVPKENTSFMSTLNRFEAILNKCITYFNDKS</sequence>
<dbReference type="AlphaFoldDB" id="A0AA49GCM0"/>
<dbReference type="EMBL" id="CP129968">
    <property type="protein sequence ID" value="WKK82107.1"/>
    <property type="molecule type" value="Genomic_DNA"/>
</dbReference>
<dbReference type="Proteomes" id="UP001232019">
    <property type="component" value="Chromosome"/>
</dbReference>
<gene>
    <name evidence="1" type="ORF">QYS47_08220</name>
</gene>
<proteinExistence type="predicted"/>
<reference evidence="1" key="1">
    <citation type="submission" date="2023-08" db="EMBL/GenBank/DDBJ databases">
        <title>Comparative genomics and taxonomic characterization of three novel marine species of genus Marivirga.</title>
        <authorList>
            <person name="Muhammad N."/>
            <person name="Kim S.-G."/>
        </authorList>
    </citation>
    <scope>NUCLEOTIDE SEQUENCE</scope>
    <source>
        <strain evidence="1">BKB1-2</strain>
    </source>
</reference>
<organism evidence="1">
    <name type="scientific">Marivirga arenosa</name>
    <dbReference type="NCBI Taxonomy" id="3059076"/>
    <lineage>
        <taxon>Bacteria</taxon>
        <taxon>Pseudomonadati</taxon>
        <taxon>Bacteroidota</taxon>
        <taxon>Cytophagia</taxon>
        <taxon>Cytophagales</taxon>
        <taxon>Marivirgaceae</taxon>
        <taxon>Marivirga</taxon>
    </lineage>
</organism>
<dbReference type="KEGG" id="marp:QYS47_08220"/>
<protein>
    <submittedName>
        <fullName evidence="1">Uncharacterized protein</fullName>
    </submittedName>
</protein>
<accession>A0AA49GCM0</accession>